<name>A0A4Q7N5C8_9BACT</name>
<dbReference type="CDD" id="cd00038">
    <property type="entry name" value="CAP_ED"/>
    <property type="match status" value="1"/>
</dbReference>
<dbReference type="InterPro" id="IPR018490">
    <property type="entry name" value="cNMP-bd_dom_sf"/>
</dbReference>
<dbReference type="Pfam" id="PF00027">
    <property type="entry name" value="cNMP_binding"/>
    <property type="match status" value="1"/>
</dbReference>
<organism evidence="5 6">
    <name type="scientific">Pseudobacter ginsenosidimutans</name>
    <dbReference type="NCBI Taxonomy" id="661488"/>
    <lineage>
        <taxon>Bacteria</taxon>
        <taxon>Pseudomonadati</taxon>
        <taxon>Bacteroidota</taxon>
        <taxon>Chitinophagia</taxon>
        <taxon>Chitinophagales</taxon>
        <taxon>Chitinophagaceae</taxon>
        <taxon>Pseudobacter</taxon>
    </lineage>
</organism>
<comment type="caution">
    <text evidence="5">The sequence shown here is derived from an EMBL/GenBank/DDBJ whole genome shotgun (WGS) entry which is preliminary data.</text>
</comment>
<keyword evidence="2" id="KW-0238">DNA-binding</keyword>
<dbReference type="Proteomes" id="UP000293874">
    <property type="component" value="Unassembled WGS sequence"/>
</dbReference>
<dbReference type="SUPFAM" id="SSF51206">
    <property type="entry name" value="cAMP-binding domain-like"/>
    <property type="match status" value="1"/>
</dbReference>
<dbReference type="PANTHER" id="PTHR24567">
    <property type="entry name" value="CRP FAMILY TRANSCRIPTIONAL REGULATORY PROTEIN"/>
    <property type="match status" value="1"/>
</dbReference>
<accession>A0A4Q7N5C8</accession>
<dbReference type="InterPro" id="IPR050397">
    <property type="entry name" value="Env_Response_Regulators"/>
</dbReference>
<feature type="domain" description="Cyclic nucleotide-binding" evidence="4">
    <location>
        <begin position="23"/>
        <end position="129"/>
    </location>
</feature>
<dbReference type="InterPro" id="IPR000595">
    <property type="entry name" value="cNMP-bd_dom"/>
</dbReference>
<gene>
    <name evidence="5" type="ORF">EV199_2126</name>
</gene>
<dbReference type="Gene3D" id="2.60.120.10">
    <property type="entry name" value="Jelly Rolls"/>
    <property type="match status" value="1"/>
</dbReference>
<dbReference type="GO" id="GO:0003677">
    <property type="term" value="F:DNA binding"/>
    <property type="evidence" value="ECO:0007669"/>
    <property type="project" value="UniProtKB-KW"/>
</dbReference>
<dbReference type="PROSITE" id="PS50042">
    <property type="entry name" value="CNMP_BINDING_3"/>
    <property type="match status" value="1"/>
</dbReference>
<dbReference type="AlphaFoldDB" id="A0A4Q7N5C8"/>
<dbReference type="InterPro" id="IPR012318">
    <property type="entry name" value="HTH_CRP"/>
</dbReference>
<dbReference type="InterPro" id="IPR014710">
    <property type="entry name" value="RmlC-like_jellyroll"/>
</dbReference>
<keyword evidence="1" id="KW-0805">Transcription regulation</keyword>
<evidence type="ECO:0000256" key="3">
    <source>
        <dbReference type="ARBA" id="ARBA00023163"/>
    </source>
</evidence>
<evidence type="ECO:0000313" key="5">
    <source>
        <dbReference type="EMBL" id="RZS76246.1"/>
    </source>
</evidence>
<reference evidence="5 6" key="1">
    <citation type="submission" date="2019-02" db="EMBL/GenBank/DDBJ databases">
        <title>Genomic Encyclopedia of Type Strains, Phase IV (KMG-IV): sequencing the most valuable type-strain genomes for metagenomic binning, comparative biology and taxonomic classification.</title>
        <authorList>
            <person name="Goeker M."/>
        </authorList>
    </citation>
    <scope>NUCLEOTIDE SEQUENCE [LARGE SCALE GENOMIC DNA]</scope>
    <source>
        <strain evidence="5 6">DSM 18116</strain>
    </source>
</reference>
<keyword evidence="6" id="KW-1185">Reference proteome</keyword>
<evidence type="ECO:0000259" key="4">
    <source>
        <dbReference type="PROSITE" id="PS50042"/>
    </source>
</evidence>
<dbReference type="GO" id="GO:0003700">
    <property type="term" value="F:DNA-binding transcription factor activity"/>
    <property type="evidence" value="ECO:0007669"/>
    <property type="project" value="TreeGrafter"/>
</dbReference>
<dbReference type="GO" id="GO:0005829">
    <property type="term" value="C:cytosol"/>
    <property type="evidence" value="ECO:0007669"/>
    <property type="project" value="TreeGrafter"/>
</dbReference>
<evidence type="ECO:0000256" key="2">
    <source>
        <dbReference type="ARBA" id="ARBA00023125"/>
    </source>
</evidence>
<dbReference type="Pfam" id="PF13545">
    <property type="entry name" value="HTH_Crp_2"/>
    <property type="match status" value="1"/>
</dbReference>
<dbReference type="OrthoDB" id="5457083at2"/>
<dbReference type="EMBL" id="SGXA01000001">
    <property type="protein sequence ID" value="RZS76246.1"/>
    <property type="molecule type" value="Genomic_DNA"/>
</dbReference>
<evidence type="ECO:0000313" key="6">
    <source>
        <dbReference type="Proteomes" id="UP000293874"/>
    </source>
</evidence>
<keyword evidence="3" id="KW-0804">Transcription</keyword>
<sequence>MLRTNPTFLQFIQNLFVSNQHHEAFALRTWPKGSLLLKQGTAAVRVSVIREGITKCYFSEENGKDFIIEFLSEGEILGDLEAIRNNVCLCNVEALTDVQVYSINIDYFRTLLQKDLMLNQLLLHALAGRVINTSQRSSLQQLYTVDHAVKRLLELQTRQQLDFSKEDMAAYLGITLRSLNRALKHLSEQE</sequence>
<protein>
    <submittedName>
        <fullName evidence="5">CRP-like cAMP-binding protein</fullName>
    </submittedName>
</protein>
<dbReference type="PANTHER" id="PTHR24567:SF76">
    <property type="entry name" value="CYCLIC NUCLEOTIDE-BINDING DOMAIN PROTEIN"/>
    <property type="match status" value="1"/>
</dbReference>
<evidence type="ECO:0000256" key="1">
    <source>
        <dbReference type="ARBA" id="ARBA00023015"/>
    </source>
</evidence>
<dbReference type="RefSeq" id="WP_130540557.1">
    <property type="nucleotide sequence ID" value="NZ_CP042431.1"/>
</dbReference>
<proteinExistence type="predicted"/>